<reference evidence="8 9" key="1">
    <citation type="submission" date="2018-08" db="EMBL/GenBank/DDBJ databases">
        <title>Draft genome of the lignicolous fungus Coniochaeta pulveracea.</title>
        <authorList>
            <person name="Borstlap C.J."/>
            <person name="De Witt R.N."/>
            <person name="Botha A."/>
            <person name="Volschenk H."/>
        </authorList>
    </citation>
    <scope>NUCLEOTIDE SEQUENCE [LARGE SCALE GENOMIC DNA]</scope>
    <source>
        <strain evidence="8 9">CAB683</strain>
    </source>
</reference>
<evidence type="ECO:0000256" key="3">
    <source>
        <dbReference type="ARBA" id="ARBA00022692"/>
    </source>
</evidence>
<feature type="domain" description="Major facilitator superfamily (MFS) profile" evidence="7">
    <location>
        <begin position="1"/>
        <end position="317"/>
    </location>
</feature>
<dbReference type="AlphaFoldDB" id="A0A420Y575"/>
<evidence type="ECO:0000256" key="4">
    <source>
        <dbReference type="ARBA" id="ARBA00022989"/>
    </source>
</evidence>
<dbReference type="GO" id="GO:0022857">
    <property type="term" value="F:transmembrane transporter activity"/>
    <property type="evidence" value="ECO:0007669"/>
    <property type="project" value="InterPro"/>
</dbReference>
<sequence>MWAGMLEHINLGRMYRVLNTTSWDSQSANGATTSAVLQPLSGRLYTLFNTKWTFLAFFAVFELGSLICGVATSSTMLIVGRAVSGLGSAGIMNGGLTVIASVVPLHKRAQLTGIMMGCCQMGIVCGPLLGGVFTQEVTWRWCFYINLPIGGAVAAFLFLIHIPEQMKKPQPRAVLPQLHRLLDPVGFVLLSAASVQLLLALQFGGSQFPWDSATVIGLFCGSGATYFIWAGWNYRMGDAAMIPVSMAKKRVVWSAALTQMLFFINTFMQAFFLPIYFQAVKGSSPLMAGVYMLPNIGMQIITAVSSGILGKYIMIRQ</sequence>
<evidence type="ECO:0000256" key="6">
    <source>
        <dbReference type="SAM" id="Phobius"/>
    </source>
</evidence>
<organism evidence="8 9">
    <name type="scientific">Coniochaeta pulveracea</name>
    <dbReference type="NCBI Taxonomy" id="177199"/>
    <lineage>
        <taxon>Eukaryota</taxon>
        <taxon>Fungi</taxon>
        <taxon>Dikarya</taxon>
        <taxon>Ascomycota</taxon>
        <taxon>Pezizomycotina</taxon>
        <taxon>Sordariomycetes</taxon>
        <taxon>Sordariomycetidae</taxon>
        <taxon>Coniochaetales</taxon>
        <taxon>Coniochaetaceae</taxon>
        <taxon>Coniochaeta</taxon>
    </lineage>
</organism>
<feature type="transmembrane region" description="Helical" evidence="6">
    <location>
        <begin position="78"/>
        <end position="99"/>
    </location>
</feature>
<dbReference type="SUPFAM" id="SSF103473">
    <property type="entry name" value="MFS general substrate transporter"/>
    <property type="match status" value="1"/>
</dbReference>
<dbReference type="EMBL" id="QVQW01000048">
    <property type="protein sequence ID" value="RKU43003.1"/>
    <property type="molecule type" value="Genomic_DNA"/>
</dbReference>
<evidence type="ECO:0000259" key="7">
    <source>
        <dbReference type="PROSITE" id="PS50850"/>
    </source>
</evidence>
<dbReference type="InterPro" id="IPR020846">
    <property type="entry name" value="MFS_dom"/>
</dbReference>
<keyword evidence="9" id="KW-1185">Reference proteome</keyword>
<feature type="transmembrane region" description="Helical" evidence="6">
    <location>
        <begin position="213"/>
        <end position="232"/>
    </location>
</feature>
<evidence type="ECO:0000256" key="1">
    <source>
        <dbReference type="ARBA" id="ARBA00004141"/>
    </source>
</evidence>
<feature type="transmembrane region" description="Helical" evidence="6">
    <location>
        <begin position="252"/>
        <end position="276"/>
    </location>
</feature>
<gene>
    <name evidence="8" type="ORF">DL546_002596</name>
</gene>
<keyword evidence="5 6" id="KW-0472">Membrane</keyword>
<feature type="transmembrane region" description="Helical" evidence="6">
    <location>
        <begin position="296"/>
        <end position="314"/>
    </location>
</feature>
<dbReference type="PROSITE" id="PS50850">
    <property type="entry name" value="MFS"/>
    <property type="match status" value="1"/>
</dbReference>
<comment type="similarity">
    <text evidence="2">Belongs to the major facilitator superfamily. TCR/Tet family.</text>
</comment>
<proteinExistence type="inferred from homology"/>
<dbReference type="Pfam" id="PF07690">
    <property type="entry name" value="MFS_1"/>
    <property type="match status" value="1"/>
</dbReference>
<dbReference type="OrthoDB" id="10021397at2759"/>
<dbReference type="Proteomes" id="UP000275385">
    <property type="component" value="Unassembled WGS sequence"/>
</dbReference>
<evidence type="ECO:0000256" key="5">
    <source>
        <dbReference type="ARBA" id="ARBA00023136"/>
    </source>
</evidence>
<dbReference type="PANTHER" id="PTHR23501">
    <property type="entry name" value="MAJOR FACILITATOR SUPERFAMILY"/>
    <property type="match status" value="1"/>
</dbReference>
<evidence type="ECO:0000313" key="8">
    <source>
        <dbReference type="EMBL" id="RKU43003.1"/>
    </source>
</evidence>
<dbReference type="InterPro" id="IPR036259">
    <property type="entry name" value="MFS_trans_sf"/>
</dbReference>
<protein>
    <recommendedName>
        <fullName evidence="7">Major facilitator superfamily (MFS) profile domain-containing protein</fullName>
    </recommendedName>
</protein>
<comment type="subcellular location">
    <subcellularLocation>
        <location evidence="1">Membrane</location>
        <topology evidence="1">Multi-pass membrane protein</topology>
    </subcellularLocation>
</comment>
<accession>A0A420Y575</accession>
<name>A0A420Y575_9PEZI</name>
<evidence type="ECO:0000256" key="2">
    <source>
        <dbReference type="ARBA" id="ARBA00007520"/>
    </source>
</evidence>
<keyword evidence="3 6" id="KW-0812">Transmembrane</keyword>
<feature type="transmembrane region" description="Helical" evidence="6">
    <location>
        <begin position="52"/>
        <end position="72"/>
    </location>
</feature>
<comment type="caution">
    <text evidence="8">The sequence shown here is derived from an EMBL/GenBank/DDBJ whole genome shotgun (WGS) entry which is preliminary data.</text>
</comment>
<evidence type="ECO:0000313" key="9">
    <source>
        <dbReference type="Proteomes" id="UP000275385"/>
    </source>
</evidence>
<feature type="transmembrane region" description="Helical" evidence="6">
    <location>
        <begin position="181"/>
        <end position="201"/>
    </location>
</feature>
<feature type="transmembrane region" description="Helical" evidence="6">
    <location>
        <begin position="138"/>
        <end position="160"/>
    </location>
</feature>
<keyword evidence="4 6" id="KW-1133">Transmembrane helix</keyword>
<dbReference type="PANTHER" id="PTHR23501:SF193">
    <property type="entry name" value="MULTIDRUG TRANSPORTER, PUTATIVE (AFU_ORTHOLOGUE AFUA_8G00940)-RELATED"/>
    <property type="match status" value="1"/>
</dbReference>
<dbReference type="Gene3D" id="1.20.1720.10">
    <property type="entry name" value="Multidrug resistance protein D"/>
    <property type="match status" value="1"/>
</dbReference>
<dbReference type="Gene3D" id="1.20.1250.20">
    <property type="entry name" value="MFS general substrate transporter like domains"/>
    <property type="match status" value="1"/>
</dbReference>
<dbReference type="InterPro" id="IPR011701">
    <property type="entry name" value="MFS"/>
</dbReference>
<feature type="transmembrane region" description="Helical" evidence="6">
    <location>
        <begin position="111"/>
        <end position="132"/>
    </location>
</feature>
<dbReference type="GO" id="GO:0005886">
    <property type="term" value="C:plasma membrane"/>
    <property type="evidence" value="ECO:0007669"/>
    <property type="project" value="TreeGrafter"/>
</dbReference>